<feature type="transmembrane region" description="Helical" evidence="6">
    <location>
        <begin position="56"/>
        <end position="78"/>
    </location>
</feature>
<feature type="transmembrane region" description="Helical" evidence="6">
    <location>
        <begin position="370"/>
        <end position="388"/>
    </location>
</feature>
<keyword evidence="8" id="KW-1185">Reference proteome</keyword>
<gene>
    <name evidence="7" type="ORF">CDL10_04390</name>
</gene>
<proteinExistence type="predicted"/>
<organism evidence="7 8">
    <name type="scientific">Avrilella dinanensis</name>
    <dbReference type="NCBI Taxonomy" id="2008672"/>
    <lineage>
        <taxon>Bacteria</taxon>
        <taxon>Pseudomonadati</taxon>
        <taxon>Bacteroidota</taxon>
        <taxon>Flavobacteriia</taxon>
        <taxon>Flavobacteriales</taxon>
        <taxon>Flavobacteriaceae</taxon>
        <taxon>Avrilella</taxon>
    </lineage>
</organism>
<keyword evidence="5 6" id="KW-0472">Membrane</keyword>
<accession>A0A2M9R516</accession>
<evidence type="ECO:0000256" key="1">
    <source>
        <dbReference type="ARBA" id="ARBA00004651"/>
    </source>
</evidence>
<feature type="transmembrane region" description="Helical" evidence="6">
    <location>
        <begin position="395"/>
        <end position="412"/>
    </location>
</feature>
<dbReference type="OrthoDB" id="1096108at2"/>
<keyword evidence="2" id="KW-1003">Cell membrane</keyword>
<dbReference type="Proteomes" id="UP000231960">
    <property type="component" value="Unassembled WGS sequence"/>
</dbReference>
<comment type="subcellular location">
    <subcellularLocation>
        <location evidence="1">Cell membrane</location>
        <topology evidence="1">Multi-pass membrane protein</topology>
    </subcellularLocation>
</comment>
<keyword evidence="3 6" id="KW-0812">Transmembrane</keyword>
<dbReference type="GO" id="GO:0043190">
    <property type="term" value="C:ATP-binding cassette (ABC) transporter complex"/>
    <property type="evidence" value="ECO:0007669"/>
    <property type="project" value="TreeGrafter"/>
</dbReference>
<sequence>MKIIDKYILSTFVKSFLSVFTVLYFIFVLQGVWVYIEELAGKDLDLFTVVRFLFYYSPRMISMVLPLSVLLSSIMTFGNFAENYEFAAMKSAGISLQRAMRVPIIFIVGLSFVSFWFVNDIAPKSEYKFTSLRHEIIQAKPAMAIAAGQFNDLGKINMKVDEKKGEKGQDLENVTIHIKSDIGTINRTVIRSHEGQLESDEAANLLKLHLLNGNYYEDVATKTFSQQNRMPFAKAHFEKYTIVVDLAQFEVEENTDEINSNAKMMNVSQLRKAMDSLGTNLSREINSQTENIAVRTEKSVFQQKQNKTVIAVNSEDELLKSEAPQRLAQIFQSAASNAESIKFSVQNNIDRNENQLKEINFHEYVLQNKYALAFSCMLMFFIGAPLGAIIRKGGVGLPMVFAVIIFITYHFINTFGYKLAQENVLLGWIGAWVGTFALLPLAVNFSYKATRDRGITSMDNMWYDLKTWFAKRFKKEKTTKK</sequence>
<dbReference type="PANTHER" id="PTHR33529:SF6">
    <property type="entry name" value="YJGP_YJGQ FAMILY PERMEASE"/>
    <property type="match status" value="1"/>
</dbReference>
<protein>
    <submittedName>
        <fullName evidence="7">Permease</fullName>
    </submittedName>
</protein>
<evidence type="ECO:0000256" key="2">
    <source>
        <dbReference type="ARBA" id="ARBA00022475"/>
    </source>
</evidence>
<keyword evidence="4 6" id="KW-1133">Transmembrane helix</keyword>
<dbReference type="EMBL" id="NIPO01000001">
    <property type="protein sequence ID" value="PJR03845.1"/>
    <property type="molecule type" value="Genomic_DNA"/>
</dbReference>
<dbReference type="InterPro" id="IPR005495">
    <property type="entry name" value="LptG/LptF_permease"/>
</dbReference>
<evidence type="ECO:0000313" key="7">
    <source>
        <dbReference type="EMBL" id="PJR03845.1"/>
    </source>
</evidence>
<evidence type="ECO:0000256" key="3">
    <source>
        <dbReference type="ARBA" id="ARBA00022692"/>
    </source>
</evidence>
<dbReference type="RefSeq" id="WP_100677413.1">
    <property type="nucleotide sequence ID" value="NZ_NIPO01000001.1"/>
</dbReference>
<reference evidence="7 8" key="1">
    <citation type="submission" date="2017-06" db="EMBL/GenBank/DDBJ databases">
        <title>Description of Avrilella dinanensis gen. nov. sp. nov.</title>
        <authorList>
            <person name="Leyer C."/>
            <person name="Sassi M."/>
            <person name="Minet J."/>
            <person name="Kayal S."/>
            <person name="Cattoir V."/>
        </authorList>
    </citation>
    <scope>NUCLEOTIDE SEQUENCE [LARGE SCALE GENOMIC DNA]</scope>
    <source>
        <strain evidence="7 8">UR159</strain>
    </source>
</reference>
<feature type="transmembrane region" description="Helical" evidence="6">
    <location>
        <begin position="99"/>
        <end position="118"/>
    </location>
</feature>
<dbReference type="Pfam" id="PF03739">
    <property type="entry name" value="LptF_LptG"/>
    <property type="match status" value="1"/>
</dbReference>
<evidence type="ECO:0000256" key="5">
    <source>
        <dbReference type="ARBA" id="ARBA00023136"/>
    </source>
</evidence>
<dbReference type="AlphaFoldDB" id="A0A2M9R516"/>
<comment type="caution">
    <text evidence="7">The sequence shown here is derived from an EMBL/GenBank/DDBJ whole genome shotgun (WGS) entry which is preliminary data.</text>
</comment>
<feature type="transmembrane region" description="Helical" evidence="6">
    <location>
        <begin position="424"/>
        <end position="443"/>
    </location>
</feature>
<name>A0A2M9R516_9FLAO</name>
<evidence type="ECO:0000256" key="4">
    <source>
        <dbReference type="ARBA" id="ARBA00022989"/>
    </source>
</evidence>
<dbReference type="PANTHER" id="PTHR33529">
    <property type="entry name" value="SLR0882 PROTEIN-RELATED"/>
    <property type="match status" value="1"/>
</dbReference>
<evidence type="ECO:0000313" key="8">
    <source>
        <dbReference type="Proteomes" id="UP000231960"/>
    </source>
</evidence>
<dbReference type="GO" id="GO:0015920">
    <property type="term" value="P:lipopolysaccharide transport"/>
    <property type="evidence" value="ECO:0007669"/>
    <property type="project" value="TreeGrafter"/>
</dbReference>
<feature type="transmembrane region" description="Helical" evidence="6">
    <location>
        <begin position="12"/>
        <end position="36"/>
    </location>
</feature>
<evidence type="ECO:0000256" key="6">
    <source>
        <dbReference type="SAM" id="Phobius"/>
    </source>
</evidence>